<dbReference type="AlphaFoldDB" id="A0A2V0RLI1"/>
<keyword evidence="1" id="KW-0175">Coiled coil</keyword>
<reference evidence="3" key="1">
    <citation type="submission" date="2017-04" db="EMBL/GenBank/DDBJ databases">
        <title>Unveiling RNA virosphere associated with marine microorganisms.</title>
        <authorList>
            <person name="Urayama S."/>
            <person name="Takaki Y."/>
            <person name="Nishi S."/>
            <person name="Yoshida Y."/>
            <person name="Deguchi S."/>
            <person name="Takai K."/>
            <person name="Nunoura T."/>
        </authorList>
    </citation>
    <scope>NUCLEOTIDE SEQUENCE</scope>
</reference>
<proteinExistence type="predicted"/>
<evidence type="ECO:0000256" key="1">
    <source>
        <dbReference type="SAM" id="Coils"/>
    </source>
</evidence>
<feature type="compositionally biased region" description="Basic and acidic residues" evidence="2">
    <location>
        <begin position="479"/>
        <end position="497"/>
    </location>
</feature>
<feature type="compositionally biased region" description="Basic residues" evidence="2">
    <location>
        <begin position="19"/>
        <end position="41"/>
    </location>
</feature>
<dbReference type="EMBL" id="BDQA01000289">
    <property type="protein sequence ID" value="GBH21740.1"/>
    <property type="molecule type" value="Genomic_RNA"/>
</dbReference>
<name>A0A2V0RLI1_9ZZZZ</name>
<evidence type="ECO:0000313" key="3">
    <source>
        <dbReference type="EMBL" id="GBH21740.1"/>
    </source>
</evidence>
<sequence>MSKVTTPEVMSNEWQIKSSKSKSSSKKKNKTKSSGKKKSGKKANGGAGSVGKKSIDDEVVDISNLTPLLLEEAWEEDLSTQAVNAKKWHDYILKTKKIIGFENSCIMIDDDSLICKGPDLVRKLRSNSLVGMDFEIFAEDLAAIGIDCVSFFPNMLKNNFSFGDRTLVLDFIDDVDGTKYVVEGTDIVLESSVDEKGNVCNVLAKTISPKVPTFAVADDSESEDDVKGDEYPSSNEIDSDEDTINSSVVSEMTERSEIDEVKQMMLQMRREMETLRKENASLRVRSAAPMKEKPAVNRKKMRKQQVPAITQLKKIFNDVEFCGLFETESSGSGDSETGILTLKMEDDTLLISFKYKVVRLNTSVVPSIPEFAFFLGRGASIPLKHILRIASGSSCDNPFVGFPGDHHSICIEAPFARNVTEIVHYRRNYGKVLGEGGGYDFSSDHIPEVTDFRPLIGNFLNLVCNGMRNQTDFIRTRSRGRDDHRSHGSRDSGDNGHLSLERVHGVCMALVEILDVKVEKDTDTNEDVDIVKANVYRFSVKEEVYIKFGMVFGARSAQVIINYGSFEDYAAAFPRQAAACSATYRRHSPGSKS</sequence>
<feature type="compositionally biased region" description="Polar residues" evidence="2">
    <location>
        <begin position="1"/>
        <end position="16"/>
    </location>
</feature>
<feature type="compositionally biased region" description="Acidic residues" evidence="2">
    <location>
        <begin position="218"/>
        <end position="227"/>
    </location>
</feature>
<feature type="region of interest" description="Disordered" evidence="2">
    <location>
        <begin position="217"/>
        <end position="241"/>
    </location>
</feature>
<protein>
    <submittedName>
        <fullName evidence="3">Uncharacterized protein</fullName>
    </submittedName>
</protein>
<evidence type="ECO:0000256" key="2">
    <source>
        <dbReference type="SAM" id="MobiDB-lite"/>
    </source>
</evidence>
<organism evidence="3">
    <name type="scientific">viral metagenome</name>
    <dbReference type="NCBI Taxonomy" id="1070528"/>
    <lineage>
        <taxon>unclassified sequences</taxon>
        <taxon>metagenomes</taxon>
        <taxon>organismal metagenomes</taxon>
    </lineage>
</organism>
<accession>A0A2V0RLI1</accession>
<feature type="region of interest" description="Disordered" evidence="2">
    <location>
        <begin position="474"/>
        <end position="497"/>
    </location>
</feature>
<feature type="region of interest" description="Disordered" evidence="2">
    <location>
        <begin position="1"/>
        <end position="51"/>
    </location>
</feature>
<comment type="caution">
    <text evidence="3">The sequence shown here is derived from an EMBL/GenBank/DDBJ whole genome shotgun (WGS) entry which is preliminary data.</text>
</comment>
<feature type="coiled-coil region" evidence="1">
    <location>
        <begin position="258"/>
        <end position="285"/>
    </location>
</feature>